<name>A0AAX4JAH5_9MICR</name>
<dbReference type="InterPro" id="IPR007305">
    <property type="entry name" value="Vesicle_transpt_Got1/SFT2"/>
</dbReference>
<evidence type="ECO:0000256" key="4">
    <source>
        <dbReference type="ARBA" id="ARBA00022927"/>
    </source>
</evidence>
<gene>
    <name evidence="9" type="ORF">VNE69_03122</name>
</gene>
<feature type="transmembrane region" description="Helical" evidence="8">
    <location>
        <begin position="76"/>
        <end position="97"/>
    </location>
</feature>
<comment type="subcellular location">
    <subcellularLocation>
        <location evidence="8">Golgi apparatus membrane</location>
        <topology evidence="8">Multi-pass membrane protein</topology>
    </subcellularLocation>
    <subcellularLocation>
        <location evidence="1">Membrane</location>
        <topology evidence="1">Multi-pass membrane protein</topology>
    </subcellularLocation>
</comment>
<feature type="transmembrane region" description="Helical" evidence="8">
    <location>
        <begin position="45"/>
        <end position="64"/>
    </location>
</feature>
<evidence type="ECO:0000313" key="10">
    <source>
        <dbReference type="Proteomes" id="UP001334084"/>
    </source>
</evidence>
<feature type="transmembrane region" description="Helical" evidence="8">
    <location>
        <begin position="109"/>
        <end position="128"/>
    </location>
</feature>
<keyword evidence="4 8" id="KW-0653">Protein transport</keyword>
<dbReference type="AlphaFoldDB" id="A0AAX4JAH5"/>
<protein>
    <recommendedName>
        <fullName evidence="8">Protein transport protein SFT2</fullName>
    </recommendedName>
</protein>
<dbReference type="InterPro" id="IPR011691">
    <property type="entry name" value="Vesicle_transpt_SFT2"/>
</dbReference>
<dbReference type="RefSeq" id="XP_065329047.1">
    <property type="nucleotide sequence ID" value="XM_065472975.1"/>
</dbReference>
<keyword evidence="2 8" id="KW-0813">Transport</keyword>
<reference evidence="9" key="1">
    <citation type="journal article" date="2024" name="BMC Genomics">
        <title>Functional annotation of a divergent genome using sequence and structure-based similarity.</title>
        <authorList>
            <person name="Svedberg D."/>
            <person name="Winiger R.R."/>
            <person name="Berg A."/>
            <person name="Sharma H."/>
            <person name="Tellgren-Roth C."/>
            <person name="Debrunner-Vossbrinck B.A."/>
            <person name="Vossbrinck C.R."/>
            <person name="Barandun J."/>
        </authorList>
    </citation>
    <scope>NUCLEOTIDE SEQUENCE</scope>
    <source>
        <strain evidence="9">Illinois isolate</strain>
    </source>
</reference>
<dbReference type="GO" id="GO:0015031">
    <property type="term" value="P:protein transport"/>
    <property type="evidence" value="ECO:0007669"/>
    <property type="project" value="UniProtKB-KW"/>
</dbReference>
<comment type="function">
    <text evidence="8">Nonessential protein required for the fusion of transport vesicles derived from the endocytic pathway with the Golgi complex.</text>
</comment>
<sequence length="172" mass="20121">MDPLQEALKIKEKQIFFTIPPRYEQIFKQKEYDLEYFGLTLMQRVMAFVVFFAIGLLSFLYAMMKVPAAVFYPASFAFPYALSNFIFFFMFGFILGFRSYLSNLFSEKKRMYTSFFILSTITTIYSTLTMGHYFINFFFCLVQISSFIVFALTFIPGGTHGISSMMSLVFKK</sequence>
<keyword evidence="6 8" id="KW-0472">Membrane</keyword>
<accession>A0AAX4JAH5</accession>
<dbReference type="GO" id="GO:0016192">
    <property type="term" value="P:vesicle-mediated transport"/>
    <property type="evidence" value="ECO:0007669"/>
    <property type="project" value="InterPro"/>
</dbReference>
<evidence type="ECO:0000256" key="7">
    <source>
        <dbReference type="ARBA" id="ARBA00025800"/>
    </source>
</evidence>
<dbReference type="EMBL" id="CP142728">
    <property type="protein sequence ID" value="WUR02902.1"/>
    <property type="molecule type" value="Genomic_DNA"/>
</dbReference>
<evidence type="ECO:0000256" key="3">
    <source>
        <dbReference type="ARBA" id="ARBA00022692"/>
    </source>
</evidence>
<evidence type="ECO:0000256" key="8">
    <source>
        <dbReference type="RuleBase" id="RU363111"/>
    </source>
</evidence>
<comment type="similarity">
    <text evidence="7 8">Belongs to the SFT2 family.</text>
</comment>
<keyword evidence="8" id="KW-0333">Golgi apparatus</keyword>
<organism evidence="9 10">
    <name type="scientific">Vairimorpha necatrix</name>
    <dbReference type="NCBI Taxonomy" id="6039"/>
    <lineage>
        <taxon>Eukaryota</taxon>
        <taxon>Fungi</taxon>
        <taxon>Fungi incertae sedis</taxon>
        <taxon>Microsporidia</taxon>
        <taxon>Nosematidae</taxon>
        <taxon>Vairimorpha</taxon>
    </lineage>
</organism>
<proteinExistence type="inferred from homology"/>
<keyword evidence="10" id="KW-1185">Reference proteome</keyword>
<dbReference type="KEGG" id="vnx:VNE69_03122"/>
<dbReference type="PANTHER" id="PTHR23137">
    <property type="entry name" value="VESICLE TRANSPORT PROTEIN-RELATED"/>
    <property type="match status" value="1"/>
</dbReference>
<comment type="caution">
    <text evidence="8">Lacks conserved residue(s) required for the propagation of feature annotation.</text>
</comment>
<dbReference type="GO" id="GO:0000139">
    <property type="term" value="C:Golgi membrane"/>
    <property type="evidence" value="ECO:0007669"/>
    <property type="project" value="UniProtKB-SubCell"/>
</dbReference>
<evidence type="ECO:0000256" key="2">
    <source>
        <dbReference type="ARBA" id="ARBA00022448"/>
    </source>
</evidence>
<evidence type="ECO:0000313" key="9">
    <source>
        <dbReference type="EMBL" id="WUR02902.1"/>
    </source>
</evidence>
<evidence type="ECO:0000256" key="5">
    <source>
        <dbReference type="ARBA" id="ARBA00022989"/>
    </source>
</evidence>
<keyword evidence="3 8" id="KW-0812">Transmembrane</keyword>
<dbReference type="Proteomes" id="UP001334084">
    <property type="component" value="Chromosome 3"/>
</dbReference>
<dbReference type="PANTHER" id="PTHR23137:SF36">
    <property type="entry name" value="VESICLE TRANSPORT PROTEIN SFT2C"/>
    <property type="match status" value="1"/>
</dbReference>
<keyword evidence="5 8" id="KW-1133">Transmembrane helix</keyword>
<dbReference type="GeneID" id="90540718"/>
<dbReference type="Pfam" id="PF04178">
    <property type="entry name" value="Got1"/>
    <property type="match status" value="1"/>
</dbReference>
<evidence type="ECO:0000256" key="1">
    <source>
        <dbReference type="ARBA" id="ARBA00004141"/>
    </source>
</evidence>
<evidence type="ECO:0000256" key="6">
    <source>
        <dbReference type="ARBA" id="ARBA00023136"/>
    </source>
</evidence>